<protein>
    <submittedName>
        <fullName evidence="1">Uncharacterized protein</fullName>
    </submittedName>
</protein>
<reference evidence="1 2" key="1">
    <citation type="journal article" date="2022" name="Genome Biol. Evol.">
        <title>The Spruce Budworm Genome: Reconstructing the Evolutionary History of Antifreeze Proteins.</title>
        <authorList>
            <person name="Beliveau C."/>
            <person name="Gagne P."/>
            <person name="Picq S."/>
            <person name="Vernygora O."/>
            <person name="Keeling C.I."/>
            <person name="Pinkney K."/>
            <person name="Doucet D."/>
            <person name="Wen F."/>
            <person name="Johnston J.S."/>
            <person name="Maaroufi H."/>
            <person name="Boyle B."/>
            <person name="Laroche J."/>
            <person name="Dewar K."/>
            <person name="Juretic N."/>
            <person name="Blackburn G."/>
            <person name="Nisole A."/>
            <person name="Brunet B."/>
            <person name="Brandao M."/>
            <person name="Lumley L."/>
            <person name="Duan J."/>
            <person name="Quan G."/>
            <person name="Lucarotti C.J."/>
            <person name="Roe A.D."/>
            <person name="Sperling F.A.H."/>
            <person name="Levesque R.C."/>
            <person name="Cusson M."/>
        </authorList>
    </citation>
    <scope>NUCLEOTIDE SEQUENCE [LARGE SCALE GENOMIC DNA]</scope>
    <source>
        <strain evidence="1">Glfc:IPQL:Cfum</strain>
    </source>
</reference>
<evidence type="ECO:0000313" key="1">
    <source>
        <dbReference type="EMBL" id="KAI8438298.1"/>
    </source>
</evidence>
<dbReference type="EMBL" id="CM046118">
    <property type="protein sequence ID" value="KAI8438298.1"/>
    <property type="molecule type" value="Genomic_DNA"/>
</dbReference>
<name>A0ACC0KPB4_CHOFU</name>
<comment type="caution">
    <text evidence="1">The sequence shown here is derived from an EMBL/GenBank/DDBJ whole genome shotgun (WGS) entry which is preliminary data.</text>
</comment>
<gene>
    <name evidence="1" type="ORF">MSG28_010871</name>
</gene>
<keyword evidence="2" id="KW-1185">Reference proteome</keyword>
<organism evidence="1 2">
    <name type="scientific">Choristoneura fumiferana</name>
    <name type="common">Spruce budworm moth</name>
    <name type="synonym">Archips fumiferana</name>
    <dbReference type="NCBI Taxonomy" id="7141"/>
    <lineage>
        <taxon>Eukaryota</taxon>
        <taxon>Metazoa</taxon>
        <taxon>Ecdysozoa</taxon>
        <taxon>Arthropoda</taxon>
        <taxon>Hexapoda</taxon>
        <taxon>Insecta</taxon>
        <taxon>Pterygota</taxon>
        <taxon>Neoptera</taxon>
        <taxon>Endopterygota</taxon>
        <taxon>Lepidoptera</taxon>
        <taxon>Glossata</taxon>
        <taxon>Ditrysia</taxon>
        <taxon>Tortricoidea</taxon>
        <taxon>Tortricidae</taxon>
        <taxon>Tortricinae</taxon>
        <taxon>Choristoneura</taxon>
    </lineage>
</organism>
<dbReference type="Proteomes" id="UP001064048">
    <property type="component" value="Chromosome 18"/>
</dbReference>
<accession>A0ACC0KPB4</accession>
<evidence type="ECO:0000313" key="2">
    <source>
        <dbReference type="Proteomes" id="UP001064048"/>
    </source>
</evidence>
<sequence length="71" mass="7969">MILNEFWKGRLKAVAECLQLLDPHGYHDSCTPASLTAASEIYLFINEMDKCGRCVHRRGPGLSGYDSIQIQ</sequence>
<proteinExistence type="predicted"/>